<dbReference type="PANTHER" id="PTHR24413">
    <property type="entry name" value="SPECKLE-TYPE POZ PROTEIN"/>
    <property type="match status" value="1"/>
</dbReference>
<evidence type="ECO:0000313" key="3">
    <source>
        <dbReference type="EMBL" id="KAK6183666.1"/>
    </source>
</evidence>
<name>A0AAN8JVG3_PATCE</name>
<dbReference type="AlphaFoldDB" id="A0AAN8JVG3"/>
<reference evidence="3 4" key="1">
    <citation type="submission" date="2024-01" db="EMBL/GenBank/DDBJ databases">
        <title>The genome of the rayed Mediterranean limpet Patella caerulea (Linnaeus, 1758).</title>
        <authorList>
            <person name="Anh-Thu Weber A."/>
            <person name="Halstead-Nussloch G."/>
        </authorList>
    </citation>
    <scope>NUCLEOTIDE SEQUENCE [LARGE SCALE GENOMIC DNA]</scope>
    <source>
        <strain evidence="3">AATW-2023a</strain>
        <tissue evidence="3">Whole specimen</tissue>
    </source>
</reference>
<evidence type="ECO:0000259" key="2">
    <source>
        <dbReference type="PROSITE" id="PS50097"/>
    </source>
</evidence>
<evidence type="ECO:0000256" key="1">
    <source>
        <dbReference type="SAM" id="Coils"/>
    </source>
</evidence>
<dbReference type="PROSITE" id="PS50097">
    <property type="entry name" value="BTB"/>
    <property type="match status" value="1"/>
</dbReference>
<dbReference type="InterPro" id="IPR011333">
    <property type="entry name" value="SKP1/BTB/POZ_sf"/>
</dbReference>
<dbReference type="EMBL" id="JAZGQO010000007">
    <property type="protein sequence ID" value="KAK6183666.1"/>
    <property type="molecule type" value="Genomic_DNA"/>
</dbReference>
<accession>A0AAN8JVG3</accession>
<gene>
    <name evidence="3" type="ORF">SNE40_011099</name>
</gene>
<feature type="coiled-coil region" evidence="1">
    <location>
        <begin position="4"/>
        <end position="31"/>
    </location>
</feature>
<organism evidence="3 4">
    <name type="scientific">Patella caerulea</name>
    <name type="common">Rayed Mediterranean limpet</name>
    <dbReference type="NCBI Taxonomy" id="87958"/>
    <lineage>
        <taxon>Eukaryota</taxon>
        <taxon>Metazoa</taxon>
        <taxon>Spiralia</taxon>
        <taxon>Lophotrochozoa</taxon>
        <taxon>Mollusca</taxon>
        <taxon>Gastropoda</taxon>
        <taxon>Patellogastropoda</taxon>
        <taxon>Patelloidea</taxon>
        <taxon>Patellidae</taxon>
        <taxon>Patella</taxon>
    </lineage>
</organism>
<sequence>MADVDYWKKEATRLQDKLTELEKHLSEVEIKYQLALAGQGEDNHVEHNSRLLQTVAGLYGQHLYSDITILLDGERAIRGHKLVLSSWFDEWCGTNLNDVDIIDLSDLDYTIALTMIQWIYTDVFETKDVNVSFLEELLKAAVKYKLDNLNERCQKALVYFIDQTNCSRFFQTADEMSASILKNHCSEFLSLTELKVLVYISMLTSASIAD</sequence>
<dbReference type="Gene3D" id="3.30.710.10">
    <property type="entry name" value="Potassium Channel Kv1.1, Chain A"/>
    <property type="match status" value="1"/>
</dbReference>
<protein>
    <recommendedName>
        <fullName evidence="2">BTB domain-containing protein</fullName>
    </recommendedName>
</protein>
<evidence type="ECO:0000313" key="4">
    <source>
        <dbReference type="Proteomes" id="UP001347796"/>
    </source>
</evidence>
<keyword evidence="4" id="KW-1185">Reference proteome</keyword>
<keyword evidence="1" id="KW-0175">Coiled coil</keyword>
<dbReference type="InterPro" id="IPR000210">
    <property type="entry name" value="BTB/POZ_dom"/>
</dbReference>
<dbReference type="Proteomes" id="UP001347796">
    <property type="component" value="Unassembled WGS sequence"/>
</dbReference>
<proteinExistence type="predicted"/>
<dbReference type="Pfam" id="PF00651">
    <property type="entry name" value="BTB"/>
    <property type="match status" value="1"/>
</dbReference>
<dbReference type="SUPFAM" id="SSF54695">
    <property type="entry name" value="POZ domain"/>
    <property type="match status" value="1"/>
</dbReference>
<dbReference type="SMART" id="SM00225">
    <property type="entry name" value="BTB"/>
    <property type="match status" value="1"/>
</dbReference>
<feature type="domain" description="BTB" evidence="2">
    <location>
        <begin position="65"/>
        <end position="128"/>
    </location>
</feature>
<comment type="caution">
    <text evidence="3">The sequence shown here is derived from an EMBL/GenBank/DDBJ whole genome shotgun (WGS) entry which is preliminary data.</text>
</comment>